<evidence type="ECO:0000256" key="1">
    <source>
        <dbReference type="SAM" id="Phobius"/>
    </source>
</evidence>
<accession>A0A6N8FC27</accession>
<reference evidence="2 3" key="1">
    <citation type="submission" date="2019-11" db="EMBL/GenBank/DDBJ databases">
        <title>P. haliotis isolates from Z. marina roots.</title>
        <authorList>
            <person name="Cohen M."/>
            <person name="Jospin G."/>
            <person name="Eisen J.A."/>
            <person name="Coil D.A."/>
        </authorList>
    </citation>
    <scope>NUCLEOTIDE SEQUENCE [LARGE SCALE GENOMIC DNA]</scope>
    <source>
        <strain evidence="2 3">UCD-MCMsp1aY</strain>
    </source>
</reference>
<organism evidence="2 3">
    <name type="scientific">Psychrosphaera haliotis</name>
    <dbReference type="NCBI Taxonomy" id="555083"/>
    <lineage>
        <taxon>Bacteria</taxon>
        <taxon>Pseudomonadati</taxon>
        <taxon>Pseudomonadota</taxon>
        <taxon>Gammaproteobacteria</taxon>
        <taxon>Alteromonadales</taxon>
        <taxon>Pseudoalteromonadaceae</taxon>
        <taxon>Psychrosphaera</taxon>
    </lineage>
</organism>
<evidence type="ECO:0000313" key="2">
    <source>
        <dbReference type="EMBL" id="MUH72302.1"/>
    </source>
</evidence>
<comment type="caution">
    <text evidence="2">The sequence shown here is derived from an EMBL/GenBank/DDBJ whole genome shotgun (WGS) entry which is preliminary data.</text>
</comment>
<dbReference type="Proteomes" id="UP000439994">
    <property type="component" value="Unassembled WGS sequence"/>
</dbReference>
<sequence length="167" mass="19428">MQNNVLSQLKDIQTPEPITWWPLAWGWWLVIVLVVVSIYVVIRLVIKRIENNKAKKQALKMLEQIHNEPHPHKTVIAVNDILKRVMLVYTSRDSIASMNSKQWFESLNTLSETHKIPTHFSQLAYQPKCSAKDADEYLNAAQNWVKNTLPLSKKQKQITERWSATNV</sequence>
<keyword evidence="1" id="KW-0472">Membrane</keyword>
<feature type="transmembrane region" description="Helical" evidence="1">
    <location>
        <begin position="25"/>
        <end position="46"/>
    </location>
</feature>
<keyword evidence="1" id="KW-1133">Transmembrane helix</keyword>
<dbReference type="EMBL" id="WOCD01000003">
    <property type="protein sequence ID" value="MUH72302.1"/>
    <property type="molecule type" value="Genomic_DNA"/>
</dbReference>
<gene>
    <name evidence="2" type="ORF">GNP35_07315</name>
</gene>
<dbReference type="OrthoDB" id="283083at2"/>
<keyword evidence="3" id="KW-1185">Reference proteome</keyword>
<dbReference type="RefSeq" id="WP_155695492.1">
    <property type="nucleotide sequence ID" value="NZ_WOCD01000003.1"/>
</dbReference>
<protein>
    <submittedName>
        <fullName evidence="2">DUF4381 family protein</fullName>
    </submittedName>
</protein>
<keyword evidence="1" id="KW-0812">Transmembrane</keyword>
<dbReference type="InterPro" id="IPR025489">
    <property type="entry name" value="DUF4381"/>
</dbReference>
<dbReference type="Pfam" id="PF14316">
    <property type="entry name" value="DUF4381"/>
    <property type="match status" value="1"/>
</dbReference>
<name>A0A6N8FC27_9GAMM</name>
<dbReference type="AlphaFoldDB" id="A0A6N8FC27"/>
<proteinExistence type="predicted"/>
<evidence type="ECO:0000313" key="3">
    <source>
        <dbReference type="Proteomes" id="UP000439994"/>
    </source>
</evidence>